<evidence type="ECO:0000313" key="16">
    <source>
        <dbReference type="EMBL" id="MPL98214.1"/>
    </source>
</evidence>
<dbReference type="NCBIfam" id="TIGR00473">
    <property type="entry name" value="pssA"/>
    <property type="match status" value="1"/>
</dbReference>
<evidence type="ECO:0000256" key="12">
    <source>
        <dbReference type="ARBA" id="ARBA00023209"/>
    </source>
</evidence>
<feature type="transmembrane region" description="Helical" evidence="15">
    <location>
        <begin position="67"/>
        <end position="88"/>
    </location>
</feature>
<evidence type="ECO:0000256" key="15">
    <source>
        <dbReference type="SAM" id="Phobius"/>
    </source>
</evidence>
<comment type="similarity">
    <text evidence="3">Belongs to the CDP-alcohol phosphatidyltransferase class-I family.</text>
</comment>
<dbReference type="InterPro" id="IPR043130">
    <property type="entry name" value="CDP-OH_PTrfase_TM_dom"/>
</dbReference>
<dbReference type="PANTHER" id="PTHR14269:SF61">
    <property type="entry name" value="CDP-DIACYLGLYCEROL--SERINE O-PHOSPHATIDYLTRANSFERASE"/>
    <property type="match status" value="1"/>
</dbReference>
<keyword evidence="9 15" id="KW-1133">Transmembrane helix</keyword>
<evidence type="ECO:0000256" key="7">
    <source>
        <dbReference type="ARBA" id="ARBA00022679"/>
    </source>
</evidence>
<evidence type="ECO:0000256" key="2">
    <source>
        <dbReference type="ARBA" id="ARBA00004127"/>
    </source>
</evidence>
<evidence type="ECO:0000256" key="13">
    <source>
        <dbReference type="ARBA" id="ARBA00023264"/>
    </source>
</evidence>
<comment type="catalytic activity">
    <reaction evidence="1">
        <text>a CDP-1,2-diacyl-sn-glycerol + L-serine = a 1,2-diacyl-sn-glycero-3-phospho-L-serine + CMP + H(+)</text>
        <dbReference type="Rhea" id="RHEA:16913"/>
        <dbReference type="ChEBI" id="CHEBI:15378"/>
        <dbReference type="ChEBI" id="CHEBI:33384"/>
        <dbReference type="ChEBI" id="CHEBI:57262"/>
        <dbReference type="ChEBI" id="CHEBI:58332"/>
        <dbReference type="ChEBI" id="CHEBI:60377"/>
        <dbReference type="EC" id="2.7.8.8"/>
    </reaction>
</comment>
<feature type="transmembrane region" description="Helical" evidence="15">
    <location>
        <begin position="149"/>
        <end position="166"/>
    </location>
</feature>
<dbReference type="Pfam" id="PF01066">
    <property type="entry name" value="CDP-OH_P_transf"/>
    <property type="match status" value="1"/>
</dbReference>
<keyword evidence="12" id="KW-0594">Phospholipid biosynthesis</keyword>
<dbReference type="InterPro" id="IPR048254">
    <property type="entry name" value="CDP_ALCOHOL_P_TRANSF_CS"/>
</dbReference>
<dbReference type="InterPro" id="IPR000462">
    <property type="entry name" value="CDP-OH_P_trans"/>
</dbReference>
<name>A0A644W393_9ZZZZ</name>
<keyword evidence="8 15" id="KW-0812">Transmembrane</keyword>
<dbReference type="GO" id="GO:0016020">
    <property type="term" value="C:membrane"/>
    <property type="evidence" value="ECO:0007669"/>
    <property type="project" value="InterPro"/>
</dbReference>
<feature type="transmembrane region" description="Helical" evidence="15">
    <location>
        <begin position="94"/>
        <end position="111"/>
    </location>
</feature>
<dbReference type="EMBL" id="VSSQ01000596">
    <property type="protein sequence ID" value="MPL98214.1"/>
    <property type="molecule type" value="Genomic_DNA"/>
</dbReference>
<dbReference type="GO" id="GO:0008654">
    <property type="term" value="P:phospholipid biosynthetic process"/>
    <property type="evidence" value="ECO:0007669"/>
    <property type="project" value="UniProtKB-KW"/>
</dbReference>
<keyword evidence="11 15" id="KW-0472">Membrane</keyword>
<reference evidence="16" key="1">
    <citation type="submission" date="2019-08" db="EMBL/GenBank/DDBJ databases">
        <authorList>
            <person name="Kucharzyk K."/>
            <person name="Murdoch R.W."/>
            <person name="Higgins S."/>
            <person name="Loffler F."/>
        </authorList>
    </citation>
    <scope>NUCLEOTIDE SEQUENCE</scope>
</reference>
<dbReference type="InterPro" id="IPR050324">
    <property type="entry name" value="CDP-alcohol_PTase-I"/>
</dbReference>
<dbReference type="InterPro" id="IPR004533">
    <property type="entry name" value="CDP-diaglyc--ser_O-PTrfase"/>
</dbReference>
<dbReference type="GO" id="GO:0003882">
    <property type="term" value="F:CDP-diacylglycerol-serine O-phosphatidyltransferase activity"/>
    <property type="evidence" value="ECO:0007669"/>
    <property type="project" value="UniProtKB-EC"/>
</dbReference>
<evidence type="ECO:0000256" key="5">
    <source>
        <dbReference type="ARBA" id="ARBA00017171"/>
    </source>
</evidence>
<keyword evidence="10" id="KW-0443">Lipid metabolism</keyword>
<evidence type="ECO:0000256" key="6">
    <source>
        <dbReference type="ARBA" id="ARBA00022516"/>
    </source>
</evidence>
<keyword evidence="7" id="KW-0808">Transferase</keyword>
<evidence type="ECO:0000256" key="1">
    <source>
        <dbReference type="ARBA" id="ARBA00000287"/>
    </source>
</evidence>
<evidence type="ECO:0000256" key="11">
    <source>
        <dbReference type="ARBA" id="ARBA00023136"/>
    </source>
</evidence>
<evidence type="ECO:0000256" key="8">
    <source>
        <dbReference type="ARBA" id="ARBA00022692"/>
    </source>
</evidence>
<evidence type="ECO:0000256" key="9">
    <source>
        <dbReference type="ARBA" id="ARBA00022989"/>
    </source>
</evidence>
<keyword evidence="13" id="KW-1208">Phospholipid metabolism</keyword>
<evidence type="ECO:0000256" key="10">
    <source>
        <dbReference type="ARBA" id="ARBA00023098"/>
    </source>
</evidence>
<dbReference type="EC" id="2.7.8.8" evidence="4"/>
<evidence type="ECO:0000256" key="14">
    <source>
        <dbReference type="ARBA" id="ARBA00032361"/>
    </source>
</evidence>
<protein>
    <recommendedName>
        <fullName evidence="5">CDP-diacylglycerol--serine O-phosphatidyltransferase</fullName>
        <ecNumber evidence="4">2.7.8.8</ecNumber>
    </recommendedName>
    <alternativeName>
        <fullName evidence="14">Phosphatidylserine synthase</fullName>
    </alternativeName>
</protein>
<dbReference type="AlphaFoldDB" id="A0A644W393"/>
<sequence>MALRKHIPNSITMLNLFTGSIAVYYAFNGNFTVSFFAILIAGLFDFLDGLAARVLKAYSPMGKELDSLADVISFGLAPGVIVFSLLEQSAYPDWLKFAGFIIPVFSALRLAKFNIDENQTTSFIGLPTPANAIFWAGMGYSFSGWLIENPWLAIALTIVLSGLLVSKLPMFSLKFKSLKWVQNRMQYIFLAGCALLLIVFGWKAFALIIGWYIFSSAILNPLMKL</sequence>
<dbReference type="Gene3D" id="1.20.120.1760">
    <property type="match status" value="1"/>
</dbReference>
<organism evidence="16">
    <name type="scientific">bioreactor metagenome</name>
    <dbReference type="NCBI Taxonomy" id="1076179"/>
    <lineage>
        <taxon>unclassified sequences</taxon>
        <taxon>metagenomes</taxon>
        <taxon>ecological metagenomes</taxon>
    </lineage>
</organism>
<dbReference type="GO" id="GO:0012505">
    <property type="term" value="C:endomembrane system"/>
    <property type="evidence" value="ECO:0007669"/>
    <property type="project" value="UniProtKB-SubCell"/>
</dbReference>
<feature type="transmembrane region" description="Helical" evidence="15">
    <location>
        <begin position="187"/>
        <end position="214"/>
    </location>
</feature>
<evidence type="ECO:0000256" key="3">
    <source>
        <dbReference type="ARBA" id="ARBA00010441"/>
    </source>
</evidence>
<dbReference type="PANTHER" id="PTHR14269">
    <property type="entry name" value="CDP-DIACYLGLYCEROL--GLYCEROL-3-PHOSPHATE 3-PHOSPHATIDYLTRANSFERASE-RELATED"/>
    <property type="match status" value="1"/>
</dbReference>
<dbReference type="PROSITE" id="PS00379">
    <property type="entry name" value="CDP_ALCOHOL_P_TRANSF"/>
    <property type="match status" value="1"/>
</dbReference>
<comment type="caution">
    <text evidence="16">The sequence shown here is derived from an EMBL/GenBank/DDBJ whole genome shotgun (WGS) entry which is preliminary data.</text>
</comment>
<comment type="subcellular location">
    <subcellularLocation>
        <location evidence="2">Endomembrane system</location>
        <topology evidence="2">Multi-pass membrane protein</topology>
    </subcellularLocation>
</comment>
<evidence type="ECO:0000256" key="4">
    <source>
        <dbReference type="ARBA" id="ARBA00013174"/>
    </source>
</evidence>
<keyword evidence="6" id="KW-0444">Lipid biosynthesis</keyword>
<gene>
    <name evidence="16" type="ORF">SDC9_44414</name>
</gene>
<accession>A0A644W393</accession>
<proteinExistence type="inferred from homology"/>